<evidence type="ECO:0000256" key="4">
    <source>
        <dbReference type="ARBA" id="ARBA00022832"/>
    </source>
</evidence>
<dbReference type="UniPathway" id="UPA00094"/>
<keyword evidence="3 8" id="KW-0444">Lipid biosynthesis</keyword>
<feature type="domain" description="Lipoyl-binding" evidence="10">
    <location>
        <begin position="88"/>
        <end position="164"/>
    </location>
</feature>
<dbReference type="InterPro" id="IPR000089">
    <property type="entry name" value="Biotin_lipoyl"/>
</dbReference>
<keyword evidence="6 8" id="KW-0275">Fatty acid biosynthesis</keyword>
<dbReference type="Proteomes" id="UP000315711">
    <property type="component" value="Unassembled WGS sequence"/>
</dbReference>
<dbReference type="PRINTS" id="PR01071">
    <property type="entry name" value="ACOABIOTINCC"/>
</dbReference>
<dbReference type="InterPro" id="IPR001249">
    <property type="entry name" value="AcCoA_biotinCC"/>
</dbReference>
<dbReference type="OrthoDB" id="9811735at2"/>
<dbReference type="PANTHER" id="PTHR45266">
    <property type="entry name" value="OXALOACETATE DECARBOXYLASE ALPHA CHAIN"/>
    <property type="match status" value="1"/>
</dbReference>
<dbReference type="RefSeq" id="WP_144450245.1">
    <property type="nucleotide sequence ID" value="NZ_VLKZ01000004.1"/>
</dbReference>
<dbReference type="GO" id="GO:0009317">
    <property type="term" value="C:acetyl-CoA carboxylase complex"/>
    <property type="evidence" value="ECO:0007669"/>
    <property type="project" value="InterPro"/>
</dbReference>
<evidence type="ECO:0000256" key="3">
    <source>
        <dbReference type="ARBA" id="ARBA00022516"/>
    </source>
</evidence>
<evidence type="ECO:0000256" key="7">
    <source>
        <dbReference type="ARBA" id="ARBA00023267"/>
    </source>
</evidence>
<dbReference type="GO" id="GO:0006633">
    <property type="term" value="P:fatty acid biosynthetic process"/>
    <property type="evidence" value="ECO:0007669"/>
    <property type="project" value="UniProtKB-UniPathway"/>
</dbReference>
<comment type="caution">
    <text evidence="11">The sequence shown here is derived from an EMBL/GenBank/DDBJ whole genome shotgun (WGS) entry which is preliminary data.</text>
</comment>
<keyword evidence="7 8" id="KW-0092">Biotin</keyword>
<evidence type="ECO:0000256" key="5">
    <source>
        <dbReference type="ARBA" id="ARBA00023098"/>
    </source>
</evidence>
<dbReference type="CDD" id="cd06850">
    <property type="entry name" value="biotinyl_domain"/>
    <property type="match status" value="1"/>
</dbReference>
<accession>A0A562QKF0</accession>
<organism evidence="11 12">
    <name type="scientific">Halalkalibacter nanhaiisediminis</name>
    <dbReference type="NCBI Taxonomy" id="688079"/>
    <lineage>
        <taxon>Bacteria</taxon>
        <taxon>Bacillati</taxon>
        <taxon>Bacillota</taxon>
        <taxon>Bacilli</taxon>
        <taxon>Bacillales</taxon>
        <taxon>Bacillaceae</taxon>
        <taxon>Halalkalibacter</taxon>
    </lineage>
</organism>
<evidence type="ECO:0000256" key="9">
    <source>
        <dbReference type="SAM" id="MobiDB-lite"/>
    </source>
</evidence>
<proteinExistence type="predicted"/>
<dbReference type="PROSITE" id="PS00188">
    <property type="entry name" value="BIOTIN"/>
    <property type="match status" value="1"/>
</dbReference>
<dbReference type="SUPFAM" id="SSF51230">
    <property type="entry name" value="Single hybrid motif"/>
    <property type="match status" value="1"/>
</dbReference>
<dbReference type="PANTHER" id="PTHR45266:SF3">
    <property type="entry name" value="OXALOACETATE DECARBOXYLASE ALPHA CHAIN"/>
    <property type="match status" value="1"/>
</dbReference>
<dbReference type="AlphaFoldDB" id="A0A562QKF0"/>
<dbReference type="Pfam" id="PF00364">
    <property type="entry name" value="Biotin_lipoyl"/>
    <property type="match status" value="1"/>
</dbReference>
<dbReference type="InterPro" id="IPR011053">
    <property type="entry name" value="Single_hybrid_motif"/>
</dbReference>
<evidence type="ECO:0000259" key="10">
    <source>
        <dbReference type="PROSITE" id="PS50968"/>
    </source>
</evidence>
<name>A0A562QKF0_9BACI</name>
<evidence type="ECO:0000256" key="8">
    <source>
        <dbReference type="RuleBase" id="RU364072"/>
    </source>
</evidence>
<dbReference type="NCBIfam" id="TIGR00531">
    <property type="entry name" value="BCCP"/>
    <property type="match status" value="1"/>
</dbReference>
<feature type="region of interest" description="Disordered" evidence="9">
    <location>
        <begin position="62"/>
        <end position="82"/>
    </location>
</feature>
<keyword evidence="5 8" id="KW-0443">Lipid metabolism</keyword>
<reference evidence="11 12" key="1">
    <citation type="journal article" date="2015" name="Stand. Genomic Sci.">
        <title>Genomic Encyclopedia of Bacterial and Archaeal Type Strains, Phase III: the genomes of soil and plant-associated and newly described type strains.</title>
        <authorList>
            <person name="Whitman W.B."/>
            <person name="Woyke T."/>
            <person name="Klenk H.P."/>
            <person name="Zhou Y."/>
            <person name="Lilburn T.G."/>
            <person name="Beck B.J."/>
            <person name="De Vos P."/>
            <person name="Vandamme P."/>
            <person name="Eisen J.A."/>
            <person name="Garrity G."/>
            <person name="Hugenholtz P."/>
            <person name="Kyrpides N.C."/>
        </authorList>
    </citation>
    <scope>NUCLEOTIDE SEQUENCE [LARGE SCALE GENOMIC DNA]</scope>
    <source>
        <strain evidence="11 12">CGMCC 1.10116</strain>
    </source>
</reference>
<evidence type="ECO:0000313" key="12">
    <source>
        <dbReference type="Proteomes" id="UP000315711"/>
    </source>
</evidence>
<dbReference type="InterPro" id="IPR001882">
    <property type="entry name" value="Biotin_BS"/>
</dbReference>
<evidence type="ECO:0000313" key="11">
    <source>
        <dbReference type="EMBL" id="TWI57237.1"/>
    </source>
</evidence>
<gene>
    <name evidence="11" type="ORF">IQ10_01943</name>
</gene>
<dbReference type="InterPro" id="IPR050709">
    <property type="entry name" value="Biotin_Carboxyl_Carrier/Decarb"/>
</dbReference>
<evidence type="ECO:0000256" key="6">
    <source>
        <dbReference type="ARBA" id="ARBA00023160"/>
    </source>
</evidence>
<feature type="compositionally biased region" description="Polar residues" evidence="9">
    <location>
        <begin position="67"/>
        <end position="82"/>
    </location>
</feature>
<sequence length="166" mass="18472">MLNVQELKEIIRALDQSSIQTFQLKQGSFKITLEKAATHTDLNKGIEEHSFKVAETKPSISVEEKVQVSNDQPKENNTSVPSENEVDIHFVHSPMVGTFYTSPDPGADNFVKVGDQISEDTVVCIIEAMKLFNEIEAEASGEVVEILAENGQLVEYGQPLLKVRKR</sequence>
<evidence type="ECO:0000256" key="1">
    <source>
        <dbReference type="ARBA" id="ARBA00005194"/>
    </source>
</evidence>
<comment type="function">
    <text evidence="8">This protein is a component of the acetyl coenzyme A carboxylase complex; first, biotin carboxylase catalyzes the carboxylation of the carrier protein and then the transcarboxylase transfers the carboxyl group to form malonyl-CoA.</text>
</comment>
<dbReference type="Gene3D" id="2.40.50.100">
    <property type="match status" value="1"/>
</dbReference>
<protein>
    <recommendedName>
        <fullName evidence="2 8">Biotin carboxyl carrier protein of acetyl-CoA carboxylase</fullName>
    </recommendedName>
</protein>
<evidence type="ECO:0000256" key="2">
    <source>
        <dbReference type="ARBA" id="ARBA00017562"/>
    </source>
</evidence>
<dbReference type="PROSITE" id="PS50968">
    <property type="entry name" value="BIOTINYL_LIPOYL"/>
    <property type="match status" value="1"/>
</dbReference>
<comment type="pathway">
    <text evidence="1 8">Lipid metabolism; fatty acid biosynthesis.</text>
</comment>
<keyword evidence="12" id="KW-1185">Reference proteome</keyword>
<dbReference type="EMBL" id="VLKZ01000004">
    <property type="protein sequence ID" value="TWI57237.1"/>
    <property type="molecule type" value="Genomic_DNA"/>
</dbReference>
<dbReference type="GO" id="GO:0003989">
    <property type="term" value="F:acetyl-CoA carboxylase activity"/>
    <property type="evidence" value="ECO:0007669"/>
    <property type="project" value="InterPro"/>
</dbReference>
<keyword evidence="4 8" id="KW-0276">Fatty acid metabolism</keyword>